<comment type="caution">
    <text evidence="3">The sequence shown here is derived from an EMBL/GenBank/DDBJ whole genome shotgun (WGS) entry which is preliminary data.</text>
</comment>
<gene>
    <name evidence="3" type="ORF">UU83_C0028G0003</name>
</gene>
<reference evidence="3 4" key="1">
    <citation type="journal article" date="2015" name="Nature">
        <title>rRNA introns, odd ribosomes, and small enigmatic genomes across a large radiation of phyla.</title>
        <authorList>
            <person name="Brown C.T."/>
            <person name="Hug L.A."/>
            <person name="Thomas B.C."/>
            <person name="Sharon I."/>
            <person name="Castelle C.J."/>
            <person name="Singh A."/>
            <person name="Wilkins M.J."/>
            <person name="Williams K.H."/>
            <person name="Banfield J.F."/>
        </authorList>
    </citation>
    <scope>NUCLEOTIDE SEQUENCE [LARGE SCALE GENOMIC DNA]</scope>
</reference>
<dbReference type="PANTHER" id="PTHR45947">
    <property type="entry name" value="SULFOQUINOVOSYL TRANSFERASE SQD2"/>
    <property type="match status" value="1"/>
</dbReference>
<name>A0A0G0XIF3_9BACT</name>
<dbReference type="Proteomes" id="UP000033856">
    <property type="component" value="Unassembled WGS sequence"/>
</dbReference>
<dbReference type="AlphaFoldDB" id="A0A0G0XIF3"/>
<dbReference type="CDD" id="cd03801">
    <property type="entry name" value="GT4_PimA-like"/>
    <property type="match status" value="1"/>
</dbReference>
<keyword evidence="3" id="KW-0808">Transferase</keyword>
<protein>
    <submittedName>
        <fullName evidence="3">Glycosyltransferase</fullName>
    </submittedName>
</protein>
<organism evidence="3 4">
    <name type="scientific">Candidatus Jorgensenbacteria bacterium GW2011_GWF2_41_8</name>
    <dbReference type="NCBI Taxonomy" id="1618667"/>
    <lineage>
        <taxon>Bacteria</taxon>
        <taxon>Candidatus Joergenseniibacteriota</taxon>
    </lineage>
</organism>
<evidence type="ECO:0000259" key="1">
    <source>
        <dbReference type="Pfam" id="PF00534"/>
    </source>
</evidence>
<feature type="domain" description="Glycosyl transferase family 1" evidence="1">
    <location>
        <begin position="202"/>
        <end position="365"/>
    </location>
</feature>
<dbReference type="InterPro" id="IPR001296">
    <property type="entry name" value="Glyco_trans_1"/>
</dbReference>
<dbReference type="Pfam" id="PF13439">
    <property type="entry name" value="Glyco_transf_4"/>
    <property type="match status" value="1"/>
</dbReference>
<dbReference type="Gene3D" id="3.40.50.2000">
    <property type="entry name" value="Glycogen Phosphorylase B"/>
    <property type="match status" value="2"/>
</dbReference>
<dbReference type="Pfam" id="PF00534">
    <property type="entry name" value="Glycos_transf_1"/>
    <property type="match status" value="1"/>
</dbReference>
<proteinExistence type="predicted"/>
<dbReference type="EMBL" id="LCCD01000028">
    <property type="protein sequence ID" value="KKS24212.1"/>
    <property type="molecule type" value="Genomic_DNA"/>
</dbReference>
<evidence type="ECO:0000313" key="4">
    <source>
        <dbReference type="Proteomes" id="UP000033856"/>
    </source>
</evidence>
<dbReference type="SUPFAM" id="SSF53756">
    <property type="entry name" value="UDP-Glycosyltransferase/glycogen phosphorylase"/>
    <property type="match status" value="1"/>
</dbReference>
<evidence type="ECO:0000313" key="3">
    <source>
        <dbReference type="EMBL" id="KKS24212.1"/>
    </source>
</evidence>
<evidence type="ECO:0000259" key="2">
    <source>
        <dbReference type="Pfam" id="PF13439"/>
    </source>
</evidence>
<dbReference type="InterPro" id="IPR050194">
    <property type="entry name" value="Glycosyltransferase_grp1"/>
</dbReference>
<accession>A0A0G0XIF3</accession>
<sequence>MKNILITTGVFEPDIGGPASYAKMLAKKLSGYNYYSIAVLTYSSVRKFSGDKISGFKIIRIWKKIPKVLRHLLYFFKIFFNASKYDIIFSLNAVSVGVPALIAAKLRNKKFFVKIVGDYAWEVAANKNKTSLLLDDFQKTKRRGWPGLLHKLQVIVCRRADGIIVPSEYLADVVRGWGIDAGKIKTIYNSTDFKLAGLSREEARSKISIHGNILLSIGRLVPWKGFRMLIKIMPQLLIINQFFRLVIVGDGPDKKILGTMVKNLGLEKKVLLVGKKTQEELKVYLAAADLFVLNTGYEGFSHQILEAMVAGVPVITTVVGGNREIIKQGENGFMVKYNDEFNLIEAIKSLWQAPEFREQFSVEGKRTAYLFNVDNMIKETVQFLEG</sequence>
<dbReference type="GO" id="GO:0016757">
    <property type="term" value="F:glycosyltransferase activity"/>
    <property type="evidence" value="ECO:0007669"/>
    <property type="project" value="InterPro"/>
</dbReference>
<dbReference type="PANTHER" id="PTHR45947:SF3">
    <property type="entry name" value="SULFOQUINOVOSYL TRANSFERASE SQD2"/>
    <property type="match status" value="1"/>
</dbReference>
<dbReference type="InterPro" id="IPR028098">
    <property type="entry name" value="Glyco_trans_4-like_N"/>
</dbReference>
<feature type="domain" description="Glycosyltransferase subfamily 4-like N-terminal" evidence="2">
    <location>
        <begin position="15"/>
        <end position="192"/>
    </location>
</feature>